<evidence type="ECO:0000313" key="1">
    <source>
        <dbReference type="EMBL" id="NVO89231.1"/>
    </source>
</evidence>
<evidence type="ECO:0000313" key="4">
    <source>
        <dbReference type="EMBL" id="THC79866.1"/>
    </source>
</evidence>
<reference evidence="1 7" key="3">
    <citation type="submission" date="2020-06" db="EMBL/GenBank/DDBJ databases">
        <title>Lactobacillus rhamnosus QC,genome.</title>
        <authorList>
            <person name="Yi H."/>
            <person name="Jin M."/>
        </authorList>
    </citation>
    <scope>NUCLEOTIDE SEQUENCE [LARGE SCALE GENOMIC DNA]</scope>
    <source>
        <strain evidence="1 7">QC</strain>
    </source>
</reference>
<evidence type="ECO:0000313" key="6">
    <source>
        <dbReference type="Proteomes" id="UP000307517"/>
    </source>
</evidence>
<dbReference type="EMBL" id="PKJX01000012">
    <property type="protein sequence ID" value="PLA55175.1"/>
    <property type="molecule type" value="Genomic_DNA"/>
</dbReference>
<evidence type="ECO:0000313" key="2">
    <source>
        <dbReference type="EMBL" id="NZA05792.1"/>
    </source>
</evidence>
<accession>A0A0J6V2I3</accession>
<reference evidence="3 5" key="1">
    <citation type="submission" date="2017-12" db="EMBL/GenBank/DDBJ databases">
        <title>Phylogenetic diversity of female urinary microbiome.</title>
        <authorList>
            <person name="Thomas-White K."/>
            <person name="Wolfe A.J."/>
        </authorList>
    </citation>
    <scope>NUCLEOTIDE SEQUENCE [LARGE SCALE GENOMIC DNA]</scope>
    <source>
        <strain evidence="3 5">UMB0004</strain>
    </source>
</reference>
<dbReference type="EMBL" id="SSHM01000001">
    <property type="protein sequence ID" value="THC79866.1"/>
    <property type="molecule type" value="Genomic_DNA"/>
</dbReference>
<gene>
    <name evidence="3" type="ORF">CYJ91_14040</name>
    <name evidence="4" type="ORF">E6L36_05285</name>
    <name evidence="2" type="ORF">H0N82_12020</name>
    <name evidence="1" type="ORF">HWN39_12180</name>
</gene>
<dbReference type="Proteomes" id="UP000307517">
    <property type="component" value="Unassembled WGS sequence"/>
</dbReference>
<evidence type="ECO:0000313" key="5">
    <source>
        <dbReference type="Proteomes" id="UP000234212"/>
    </source>
</evidence>
<protein>
    <recommendedName>
        <fullName evidence="9">Bacteriocin immunity protein</fullName>
    </recommendedName>
</protein>
<dbReference type="AlphaFoldDB" id="A0A0J6V2I3"/>
<dbReference type="EMBL" id="JACCKI010000011">
    <property type="protein sequence ID" value="NZA05792.1"/>
    <property type="molecule type" value="Genomic_DNA"/>
</dbReference>
<reference evidence="4 6" key="2">
    <citation type="submission" date="2019-04" db="EMBL/GenBank/DDBJ databases">
        <title>Genome Announcement to Ensure Probiotic Safety of Lactobacillus rhamnosus UBLR-58.</title>
        <authorList>
            <person name="Sulthana A."/>
            <person name="Lakshmi S.G."/>
            <person name="Madempudi R.S."/>
        </authorList>
    </citation>
    <scope>NUCLEOTIDE SEQUENCE [LARGE SCALE GENOMIC DNA]</scope>
    <source>
        <strain evidence="4 6">UBLR-58</strain>
    </source>
</reference>
<organism evidence="2 8">
    <name type="scientific">Lacticaseibacillus rhamnosus</name>
    <name type="common">Lactobacillus rhamnosus</name>
    <dbReference type="NCBI Taxonomy" id="47715"/>
    <lineage>
        <taxon>Bacteria</taxon>
        <taxon>Bacillati</taxon>
        <taxon>Bacillota</taxon>
        <taxon>Bacilli</taxon>
        <taxon>Lactobacillales</taxon>
        <taxon>Lactobacillaceae</taxon>
        <taxon>Lacticaseibacillus</taxon>
    </lineage>
</organism>
<dbReference type="GeneID" id="69832321"/>
<evidence type="ECO:0000313" key="3">
    <source>
        <dbReference type="EMBL" id="PLA55175.1"/>
    </source>
</evidence>
<evidence type="ECO:0000313" key="8">
    <source>
        <dbReference type="Proteomes" id="UP000552935"/>
    </source>
</evidence>
<dbReference type="RefSeq" id="WP_005693001.1">
    <property type="nucleotide sequence ID" value="NZ_CABFNI010000014.1"/>
</dbReference>
<name>A0A0J6V2I3_LACRH</name>
<dbReference type="EMBL" id="JABXWP010000022">
    <property type="protein sequence ID" value="NVO89231.1"/>
    <property type="molecule type" value="Genomic_DNA"/>
</dbReference>
<evidence type="ECO:0008006" key="9">
    <source>
        <dbReference type="Google" id="ProtNLM"/>
    </source>
</evidence>
<dbReference type="Proteomes" id="UP000234212">
    <property type="component" value="Unassembled WGS sequence"/>
</dbReference>
<sequence length="103" mass="11852">MNEKQVVIAKMLELQHLFEKQPDGISQKVVSNIRQTIGKLASNKTAAIDISAQVRPISRLIRDEMLEHNYNLTLEQRTLLFDLEGKAQDIENKFQTAADWILF</sequence>
<comment type="caution">
    <text evidence="2">The sequence shown here is derived from an EMBL/GenBank/DDBJ whole genome shotgun (WGS) entry which is preliminary data.</text>
</comment>
<evidence type="ECO:0000313" key="7">
    <source>
        <dbReference type="Proteomes" id="UP000542889"/>
    </source>
</evidence>
<dbReference type="Proteomes" id="UP000542889">
    <property type="component" value="Unassembled WGS sequence"/>
</dbReference>
<proteinExistence type="predicted"/>
<dbReference type="Proteomes" id="UP000552935">
    <property type="component" value="Unassembled WGS sequence"/>
</dbReference>
<reference evidence="2 8" key="4">
    <citation type="submission" date="2020-07" db="EMBL/GenBank/DDBJ databases">
        <title>Organ Donor 1.</title>
        <authorList>
            <person name="Marsh A.J."/>
            <person name="Azcarate-Peril M.A."/>
        </authorList>
    </citation>
    <scope>NUCLEOTIDE SEQUENCE [LARGE SCALE GENOMIC DNA]</scope>
    <source>
        <strain evidence="2 8">AMC0712</strain>
    </source>
</reference>